<dbReference type="InterPro" id="IPR012910">
    <property type="entry name" value="Plug_dom"/>
</dbReference>
<keyword evidence="5" id="KW-1185">Reference proteome</keyword>
<accession>A0A5P8NYV3</accession>
<dbReference type="PANTHER" id="PTHR30069">
    <property type="entry name" value="TONB-DEPENDENT OUTER MEMBRANE RECEPTOR"/>
    <property type="match status" value="1"/>
</dbReference>
<reference evidence="4 5" key="1">
    <citation type="submission" date="2019-09" db="EMBL/GenBank/DDBJ databases">
        <title>Sulfurimonas gotlandica sp. nov., a chemoautotrophic and psychrotolerant epsilonproteobacterium isolated from a pelagic redoxcline, and an emended description of the genus Sulfurimonas.</title>
        <authorList>
            <person name="Wang S."/>
            <person name="Jiang L."/>
            <person name="Shao S."/>
        </authorList>
    </citation>
    <scope>NUCLEOTIDE SEQUENCE [LARGE SCALE GENOMIC DNA]</scope>
    <source>
        <strain evidence="4 5">GYSZ_1</strain>
    </source>
</reference>
<dbReference type="GO" id="GO:0044718">
    <property type="term" value="P:siderophore transmembrane transport"/>
    <property type="evidence" value="ECO:0007669"/>
    <property type="project" value="TreeGrafter"/>
</dbReference>
<evidence type="ECO:0000313" key="5">
    <source>
        <dbReference type="Proteomes" id="UP000326944"/>
    </source>
</evidence>
<keyword evidence="4" id="KW-0675">Receptor</keyword>
<dbReference type="AlphaFoldDB" id="A0A5P8NYV3"/>
<name>A0A5P8NYV3_9BACT</name>
<feature type="chain" id="PRO_5024983641" evidence="2">
    <location>
        <begin position="19"/>
        <end position="620"/>
    </location>
</feature>
<dbReference type="Gene3D" id="2.170.130.10">
    <property type="entry name" value="TonB-dependent receptor, plug domain"/>
    <property type="match status" value="1"/>
</dbReference>
<gene>
    <name evidence="4" type="ORF">FJR48_02090</name>
</gene>
<dbReference type="InterPro" id="IPR037066">
    <property type="entry name" value="Plug_dom_sf"/>
</dbReference>
<dbReference type="PANTHER" id="PTHR30069:SF29">
    <property type="entry name" value="HEMOGLOBIN AND HEMOGLOBIN-HAPTOGLOBIN-BINDING PROTEIN 1-RELATED"/>
    <property type="match status" value="1"/>
</dbReference>
<feature type="signal peptide" evidence="2">
    <location>
        <begin position="1"/>
        <end position="18"/>
    </location>
</feature>
<dbReference type="SUPFAM" id="SSF56935">
    <property type="entry name" value="Porins"/>
    <property type="match status" value="1"/>
</dbReference>
<organism evidence="4 5">
    <name type="scientific">Sulfurimonas lithotrophica</name>
    <dbReference type="NCBI Taxonomy" id="2590022"/>
    <lineage>
        <taxon>Bacteria</taxon>
        <taxon>Pseudomonadati</taxon>
        <taxon>Campylobacterota</taxon>
        <taxon>Epsilonproteobacteria</taxon>
        <taxon>Campylobacterales</taxon>
        <taxon>Sulfurimonadaceae</taxon>
        <taxon>Sulfurimonas</taxon>
    </lineage>
</organism>
<evidence type="ECO:0000256" key="1">
    <source>
        <dbReference type="ARBA" id="ARBA00022729"/>
    </source>
</evidence>
<protein>
    <submittedName>
        <fullName evidence="4">TonB-dependent receptor</fullName>
    </submittedName>
</protein>
<evidence type="ECO:0000256" key="2">
    <source>
        <dbReference type="SAM" id="SignalP"/>
    </source>
</evidence>
<evidence type="ECO:0000313" key="4">
    <source>
        <dbReference type="EMBL" id="QFR48580.1"/>
    </source>
</evidence>
<evidence type="ECO:0000259" key="3">
    <source>
        <dbReference type="Pfam" id="PF07715"/>
    </source>
</evidence>
<dbReference type="InterPro" id="IPR039426">
    <property type="entry name" value="TonB-dep_rcpt-like"/>
</dbReference>
<dbReference type="GO" id="GO:0015344">
    <property type="term" value="F:siderophore uptake transmembrane transporter activity"/>
    <property type="evidence" value="ECO:0007669"/>
    <property type="project" value="TreeGrafter"/>
</dbReference>
<dbReference type="KEGG" id="sulg:FJR48_02090"/>
<dbReference type="OrthoDB" id="5337294at2"/>
<proteinExistence type="predicted"/>
<dbReference type="RefSeq" id="WP_152306523.1">
    <property type="nucleotide sequence ID" value="NZ_CP043617.1"/>
</dbReference>
<sequence>MKKRVFFLLVFLSTSLLAEDAMLDELLGQYENSSSLYHKTKKESAGHLILFSRKDLDRMQAYTLNDVLKTIRMFNLQATKTGMTTLVKSGASQVGLNPIKIFLNSHELNSATLGNALTQYGKMSLYFIDHIEVYQAGNSVTFGNEPGSMIIKLYTKDPSRENATSAQISVDTRESVHFRVIDATNNDEYSYLTNIDISKNNYETYKTNGFDLSRDDVRGQVYFKFSKDKSYDIEFGASKEKYDLFSGLGNTPTNNNVDAQNFYIQTSKHFKNGINFTLSFSNEELDVLNEDANGIWMPDGSMPRHLETNIESNVYSAILEKNFNFENSELFIGTQFKQNNFHVNKYERDFVSFGTSWEPKQQNIYMAYMEYLYNLNENNLLTISAKVDRYEYKNAKSSTEDILRLGYVTLPLKDLTFKLFAIKSYSYPTFRQKTFSPNINPNPELKSIKNKTLTAEIIYKYNDTTLTLSSGYAKADNPIVFNNVLKKFININEKSSFERNYIRVEHIFDINNKIILEWHKITGKKYFSPEKGGLIQLFNKLGKYDIYNELVYRPKYISVEGINMPAGYDYSCGIIYTPNRHFEIKLKGENLLDKAHEVPINGVNVPVMERRALLTLEHTF</sequence>
<dbReference type="GO" id="GO:0009279">
    <property type="term" value="C:cell outer membrane"/>
    <property type="evidence" value="ECO:0007669"/>
    <property type="project" value="TreeGrafter"/>
</dbReference>
<keyword evidence="1 2" id="KW-0732">Signal</keyword>
<feature type="domain" description="TonB-dependent receptor plug" evidence="3">
    <location>
        <begin position="41"/>
        <end position="144"/>
    </location>
</feature>
<dbReference type="Proteomes" id="UP000326944">
    <property type="component" value="Chromosome"/>
</dbReference>
<dbReference type="EMBL" id="CP043617">
    <property type="protein sequence ID" value="QFR48580.1"/>
    <property type="molecule type" value="Genomic_DNA"/>
</dbReference>
<dbReference type="Pfam" id="PF07715">
    <property type="entry name" value="Plug"/>
    <property type="match status" value="1"/>
</dbReference>